<keyword evidence="2" id="KW-0812">Transmembrane</keyword>
<dbReference type="PANTHER" id="PTHR46599">
    <property type="entry name" value="PIGGYBAC TRANSPOSABLE ELEMENT-DERIVED PROTEIN 4"/>
    <property type="match status" value="1"/>
</dbReference>
<comment type="caution">
    <text evidence="3">The sequence shown here is derived from an EMBL/GenBank/DDBJ whole genome shotgun (WGS) entry which is preliminary data.</text>
</comment>
<dbReference type="Proteomes" id="UP001165121">
    <property type="component" value="Unassembled WGS sequence"/>
</dbReference>
<dbReference type="OrthoDB" id="121849at2759"/>
<feature type="compositionally biased region" description="Low complexity" evidence="1">
    <location>
        <begin position="214"/>
        <end position="242"/>
    </location>
</feature>
<accession>A0A9W6XF53</accession>
<gene>
    <name evidence="3" type="ORF">Pfra01_001042500</name>
</gene>
<dbReference type="PANTHER" id="PTHR46599:SF3">
    <property type="entry name" value="PIGGYBAC TRANSPOSABLE ELEMENT-DERIVED PROTEIN 4"/>
    <property type="match status" value="1"/>
</dbReference>
<feature type="region of interest" description="Disordered" evidence="1">
    <location>
        <begin position="208"/>
        <end position="249"/>
    </location>
</feature>
<dbReference type="EMBL" id="BSXT01000999">
    <property type="protein sequence ID" value="GMF37311.1"/>
    <property type="molecule type" value="Genomic_DNA"/>
</dbReference>
<proteinExistence type="predicted"/>
<keyword evidence="2" id="KW-0472">Membrane</keyword>
<feature type="transmembrane region" description="Helical" evidence="2">
    <location>
        <begin position="6"/>
        <end position="26"/>
    </location>
</feature>
<evidence type="ECO:0000256" key="2">
    <source>
        <dbReference type="SAM" id="Phobius"/>
    </source>
</evidence>
<sequence>MTMRKYYLTIFLGLIDMALINAYIIYRRVQAERAPRKAAPTHVEFMRLMQTALLGVGAADFEGDLSVRALVDTPVPPSPTPRYTLPGRHTTKQVDTYRVTRGKNGKETMKRRQYGCKVCSLLRPGKIPWETTFYCVECTKARPKGMTDDAACAKGKVYLCQKVRQHDPSAATNSATCSQIWHDLWRGGDNIPPGLKAIRLRTALGRDVQRASDDGGNSSDNDGSSSSSVRSCSARSSQSANRGPSDVAK</sequence>
<keyword evidence="2" id="KW-1133">Transmembrane helix</keyword>
<dbReference type="AlphaFoldDB" id="A0A9W6XF53"/>
<name>A0A9W6XF53_9STRA</name>
<protein>
    <submittedName>
        <fullName evidence="3">Unnamed protein product</fullName>
    </submittedName>
</protein>
<organism evidence="3 4">
    <name type="scientific">Phytophthora fragariaefolia</name>
    <dbReference type="NCBI Taxonomy" id="1490495"/>
    <lineage>
        <taxon>Eukaryota</taxon>
        <taxon>Sar</taxon>
        <taxon>Stramenopiles</taxon>
        <taxon>Oomycota</taxon>
        <taxon>Peronosporomycetes</taxon>
        <taxon>Peronosporales</taxon>
        <taxon>Peronosporaceae</taxon>
        <taxon>Phytophthora</taxon>
    </lineage>
</organism>
<evidence type="ECO:0000313" key="4">
    <source>
        <dbReference type="Proteomes" id="UP001165121"/>
    </source>
</evidence>
<evidence type="ECO:0000313" key="3">
    <source>
        <dbReference type="EMBL" id="GMF37311.1"/>
    </source>
</evidence>
<evidence type="ECO:0000256" key="1">
    <source>
        <dbReference type="SAM" id="MobiDB-lite"/>
    </source>
</evidence>
<reference evidence="3" key="1">
    <citation type="submission" date="2023-04" db="EMBL/GenBank/DDBJ databases">
        <title>Phytophthora fragariaefolia NBRC 109709.</title>
        <authorList>
            <person name="Ichikawa N."/>
            <person name="Sato H."/>
            <person name="Tonouchi N."/>
        </authorList>
    </citation>
    <scope>NUCLEOTIDE SEQUENCE</scope>
    <source>
        <strain evidence="3">NBRC 109709</strain>
    </source>
</reference>
<keyword evidence="4" id="KW-1185">Reference proteome</keyword>